<comment type="caution">
    <text evidence="9">The sequence shown here is derived from an EMBL/GenBank/DDBJ whole genome shotgun (WGS) entry which is preliminary data.</text>
</comment>
<keyword evidence="5" id="KW-0496">Mitochondrion</keyword>
<evidence type="ECO:0000256" key="4">
    <source>
        <dbReference type="ARBA" id="ARBA00022989"/>
    </source>
</evidence>
<dbReference type="EMBL" id="BTSY01000004">
    <property type="protein sequence ID" value="GMT23917.1"/>
    <property type="molecule type" value="Genomic_DNA"/>
</dbReference>
<dbReference type="InterPro" id="IPR051303">
    <property type="entry name" value="Armcx_regulator"/>
</dbReference>
<gene>
    <name evidence="9" type="ORF">PFISCL1PPCAC_15214</name>
</gene>
<evidence type="ECO:0000313" key="10">
    <source>
        <dbReference type="Proteomes" id="UP001432322"/>
    </source>
</evidence>
<keyword evidence="6" id="KW-0472">Membrane</keyword>
<dbReference type="GO" id="GO:0031966">
    <property type="term" value="C:mitochondrial membrane"/>
    <property type="evidence" value="ECO:0007669"/>
    <property type="project" value="UniProtKB-SubCell"/>
</dbReference>
<accession>A0AAV5VWA9</accession>
<protein>
    <recommendedName>
        <fullName evidence="8">Armadillo repeat-containing domain-containing protein</fullName>
    </recommendedName>
</protein>
<sequence length="366" mass="41171">MGQQQSGFVVEIASPRLGRFQALPQKDPEDQETTSPLSSPTGNEWRIISNPCSEMFGTERLRGLIQKLYHQRKLFNEGDAKLIFTSLHALDPSADILLPLLTVISNATAHQTNQVILRENRITHRISDMVASGVNVSKGGRVMLLQCLANMAVSRENHSILSPCIPRVIDRLSTDDETEGSVAMQALTNLSINITKDQVDMYSRCLPRVLSRVWIRGEPSLDALRLLVNLSCCPDLVPHILGSKIVNGILCILDTDKAEILIRGITWILCMSSAVDALHITYEKLTPFIIDPFGNPSHTMYHAIFGYRARNELERRIEMLVKHPQPDISKKCLRLLEILSQASLSLSPPFYSIHFRFLSHQQRDFI</sequence>
<evidence type="ECO:0000256" key="1">
    <source>
        <dbReference type="ARBA" id="ARBA00004167"/>
    </source>
</evidence>
<dbReference type="Gene3D" id="1.25.10.10">
    <property type="entry name" value="Leucine-rich Repeat Variant"/>
    <property type="match status" value="1"/>
</dbReference>
<dbReference type="InterPro" id="IPR006911">
    <property type="entry name" value="ARM-rpt_dom"/>
</dbReference>
<dbReference type="InterPro" id="IPR011989">
    <property type="entry name" value="ARM-like"/>
</dbReference>
<keyword evidence="10" id="KW-1185">Reference proteome</keyword>
<organism evidence="9 10">
    <name type="scientific">Pristionchus fissidentatus</name>
    <dbReference type="NCBI Taxonomy" id="1538716"/>
    <lineage>
        <taxon>Eukaryota</taxon>
        <taxon>Metazoa</taxon>
        <taxon>Ecdysozoa</taxon>
        <taxon>Nematoda</taxon>
        <taxon>Chromadorea</taxon>
        <taxon>Rhabditida</taxon>
        <taxon>Rhabditina</taxon>
        <taxon>Diplogasteromorpha</taxon>
        <taxon>Diplogasteroidea</taxon>
        <taxon>Neodiplogasteridae</taxon>
        <taxon>Pristionchus</taxon>
    </lineage>
</organism>
<evidence type="ECO:0000313" key="9">
    <source>
        <dbReference type="EMBL" id="GMT23917.1"/>
    </source>
</evidence>
<dbReference type="AlphaFoldDB" id="A0AAV5VWA9"/>
<proteinExistence type="predicted"/>
<dbReference type="Pfam" id="PF04826">
    <property type="entry name" value="Arm_2"/>
    <property type="match status" value="1"/>
</dbReference>
<dbReference type="SUPFAM" id="SSF48371">
    <property type="entry name" value="ARM repeat"/>
    <property type="match status" value="1"/>
</dbReference>
<reference evidence="9" key="1">
    <citation type="submission" date="2023-10" db="EMBL/GenBank/DDBJ databases">
        <title>Genome assembly of Pristionchus species.</title>
        <authorList>
            <person name="Yoshida K."/>
            <person name="Sommer R.J."/>
        </authorList>
    </citation>
    <scope>NUCLEOTIDE SEQUENCE</scope>
    <source>
        <strain evidence="9">RS5133</strain>
    </source>
</reference>
<dbReference type="InterPro" id="IPR016024">
    <property type="entry name" value="ARM-type_fold"/>
</dbReference>
<comment type="subcellular location">
    <subcellularLocation>
        <location evidence="1">Membrane</location>
        <topology evidence="1">Single-pass membrane protein</topology>
    </subcellularLocation>
    <subcellularLocation>
        <location evidence="2">Mitochondrion membrane</location>
    </subcellularLocation>
</comment>
<dbReference type="PANTHER" id="PTHR15712">
    <property type="entry name" value="ARMADILLO REPEAT CONTAINING PROTEIN"/>
    <property type="match status" value="1"/>
</dbReference>
<dbReference type="PANTHER" id="PTHR15712:SF23">
    <property type="entry name" value="ARMADILLO REPEAT CONTAINING 10"/>
    <property type="match status" value="1"/>
</dbReference>
<evidence type="ECO:0000259" key="8">
    <source>
        <dbReference type="Pfam" id="PF04826"/>
    </source>
</evidence>
<evidence type="ECO:0000256" key="7">
    <source>
        <dbReference type="SAM" id="MobiDB-lite"/>
    </source>
</evidence>
<dbReference type="Proteomes" id="UP001432322">
    <property type="component" value="Unassembled WGS sequence"/>
</dbReference>
<feature type="non-terminal residue" evidence="9">
    <location>
        <position position="366"/>
    </location>
</feature>
<evidence type="ECO:0000256" key="3">
    <source>
        <dbReference type="ARBA" id="ARBA00022692"/>
    </source>
</evidence>
<keyword evidence="4" id="KW-1133">Transmembrane helix</keyword>
<keyword evidence="3" id="KW-0812">Transmembrane</keyword>
<evidence type="ECO:0000256" key="6">
    <source>
        <dbReference type="ARBA" id="ARBA00023136"/>
    </source>
</evidence>
<feature type="domain" description="Armadillo repeat-containing" evidence="8">
    <location>
        <begin position="101"/>
        <end position="268"/>
    </location>
</feature>
<evidence type="ECO:0000256" key="5">
    <source>
        <dbReference type="ARBA" id="ARBA00023128"/>
    </source>
</evidence>
<feature type="compositionally biased region" description="Polar residues" evidence="7">
    <location>
        <begin position="33"/>
        <end position="42"/>
    </location>
</feature>
<evidence type="ECO:0000256" key="2">
    <source>
        <dbReference type="ARBA" id="ARBA00004325"/>
    </source>
</evidence>
<feature type="region of interest" description="Disordered" evidence="7">
    <location>
        <begin position="19"/>
        <end position="44"/>
    </location>
</feature>
<name>A0AAV5VWA9_9BILA</name>